<evidence type="ECO:0000313" key="2">
    <source>
        <dbReference type="Proteomes" id="UP000321938"/>
    </source>
</evidence>
<proteinExistence type="predicted"/>
<dbReference type="InterPro" id="IPR003329">
    <property type="entry name" value="Cytidylyl_trans"/>
</dbReference>
<comment type="caution">
    <text evidence="1">The sequence shown here is derived from an EMBL/GenBank/DDBJ whole genome shotgun (WGS) entry which is preliminary data.</text>
</comment>
<dbReference type="SUPFAM" id="SSF53448">
    <property type="entry name" value="Nucleotide-diphospho-sugar transferases"/>
    <property type="match status" value="1"/>
</dbReference>
<reference evidence="1 2" key="1">
    <citation type="submission" date="2019-08" db="EMBL/GenBank/DDBJ databases">
        <title>Genome of Psychroserpens burtonensis ACAM 167.</title>
        <authorList>
            <person name="Bowman J.P."/>
        </authorList>
    </citation>
    <scope>NUCLEOTIDE SEQUENCE [LARGE SCALE GENOMIC DNA]</scope>
    <source>
        <strain evidence="1 2">ACAM 167</strain>
    </source>
</reference>
<evidence type="ECO:0000313" key="1">
    <source>
        <dbReference type="EMBL" id="TXE19094.1"/>
    </source>
</evidence>
<dbReference type="InterPro" id="IPR029044">
    <property type="entry name" value="Nucleotide-diphossugar_trans"/>
</dbReference>
<keyword evidence="2" id="KW-1185">Reference proteome</keyword>
<name>A0A5C7B9A1_9FLAO</name>
<sequence length="254" mass="29438">MKVIAVTQARSGSTRLPNKVLLKIEDKTLLQIHIDRIKQAEQVDDIFIATTVEPADDVIVNLAESLDVKYYRGSENDVLDRFYQTVKEIQPDFIVRLTSDCPLIDPKLLDEVISEAKEEDLDYYANIIEERYPDGQDIEVFKFSALEKAWKETTLKSDREHVTPYIRNNSSYKGGTLFKSNNHGLDNNYNHVRLTVDESQDLEVIRHLIKDLGFDKDWKTYADYYLDNPKIKELNSKIVRNEGYQKSVDDDTIV</sequence>
<dbReference type="EMBL" id="VOSB01000005">
    <property type="protein sequence ID" value="TXE19094.1"/>
    <property type="molecule type" value="Genomic_DNA"/>
</dbReference>
<dbReference type="GO" id="GO:0005829">
    <property type="term" value="C:cytosol"/>
    <property type="evidence" value="ECO:0007669"/>
    <property type="project" value="TreeGrafter"/>
</dbReference>
<dbReference type="AlphaFoldDB" id="A0A5C7B9A1"/>
<gene>
    <name evidence="1" type="ORF">ES692_04350</name>
</gene>
<dbReference type="Pfam" id="PF02348">
    <property type="entry name" value="CTP_transf_3"/>
    <property type="match status" value="1"/>
</dbReference>
<dbReference type="PANTHER" id="PTHR42866:SF1">
    <property type="entry name" value="SPORE COAT POLYSACCHARIDE BIOSYNTHESIS PROTEIN SPSF"/>
    <property type="match status" value="1"/>
</dbReference>
<protein>
    <submittedName>
        <fullName evidence="1">LPS biosynthesis protein</fullName>
    </submittedName>
</protein>
<dbReference type="CDD" id="cd02518">
    <property type="entry name" value="GT2_SpsF"/>
    <property type="match status" value="1"/>
</dbReference>
<accession>A0A5C7B9A1</accession>
<dbReference type="Proteomes" id="UP000321938">
    <property type="component" value="Unassembled WGS sequence"/>
</dbReference>
<dbReference type="STRING" id="1123037.GCA_000425305_00084"/>
<dbReference type="Gene3D" id="3.90.550.10">
    <property type="entry name" value="Spore Coat Polysaccharide Biosynthesis Protein SpsA, Chain A"/>
    <property type="match status" value="1"/>
</dbReference>
<dbReference type="OrthoDB" id="1286826at2"/>
<organism evidence="1 2">
    <name type="scientific">Psychroserpens burtonensis</name>
    <dbReference type="NCBI Taxonomy" id="49278"/>
    <lineage>
        <taxon>Bacteria</taxon>
        <taxon>Pseudomonadati</taxon>
        <taxon>Bacteroidota</taxon>
        <taxon>Flavobacteriia</taxon>
        <taxon>Flavobacteriales</taxon>
        <taxon>Flavobacteriaceae</taxon>
        <taxon>Psychroserpens</taxon>
    </lineage>
</organism>
<dbReference type="RefSeq" id="WP_028870587.1">
    <property type="nucleotide sequence ID" value="NZ_VOSB01000005.1"/>
</dbReference>
<dbReference type="PANTHER" id="PTHR42866">
    <property type="entry name" value="3-DEOXY-MANNO-OCTULOSONATE CYTIDYLYLTRANSFERASE"/>
    <property type="match status" value="1"/>
</dbReference>